<evidence type="ECO:0000313" key="2">
    <source>
        <dbReference type="EMBL" id="KRY98742.1"/>
    </source>
</evidence>
<accession>A0A0V1GKE4</accession>
<dbReference type="Proteomes" id="UP000054826">
    <property type="component" value="Unassembled WGS sequence"/>
</dbReference>
<comment type="caution">
    <text evidence="2">The sequence shown here is derived from an EMBL/GenBank/DDBJ whole genome shotgun (WGS) entry which is preliminary data.</text>
</comment>
<feature type="region of interest" description="Disordered" evidence="1">
    <location>
        <begin position="1"/>
        <end position="20"/>
    </location>
</feature>
<name>A0A0V1GKE4_TRIPS</name>
<proteinExistence type="predicted"/>
<dbReference type="EMBL" id="JYDV01001810">
    <property type="protein sequence ID" value="KRY98742.1"/>
    <property type="molecule type" value="Genomic_DNA"/>
</dbReference>
<gene>
    <name evidence="2" type="ORF">T4C_3979</name>
</gene>
<reference evidence="2 3" key="1">
    <citation type="submission" date="2015-01" db="EMBL/GenBank/DDBJ databases">
        <title>Evolution of Trichinella species and genotypes.</title>
        <authorList>
            <person name="Korhonen P.K."/>
            <person name="Edoardo P."/>
            <person name="Giuseppe L.R."/>
            <person name="Gasser R.B."/>
        </authorList>
    </citation>
    <scope>NUCLEOTIDE SEQUENCE [LARGE SCALE GENOMIC DNA]</scope>
    <source>
        <strain evidence="2">ISS176</strain>
    </source>
</reference>
<dbReference type="AlphaFoldDB" id="A0A0V1GKE4"/>
<organism evidence="2 3">
    <name type="scientific">Trichinella pseudospiralis</name>
    <name type="common">Parasitic roundworm</name>
    <dbReference type="NCBI Taxonomy" id="6337"/>
    <lineage>
        <taxon>Eukaryota</taxon>
        <taxon>Metazoa</taxon>
        <taxon>Ecdysozoa</taxon>
        <taxon>Nematoda</taxon>
        <taxon>Enoplea</taxon>
        <taxon>Dorylaimia</taxon>
        <taxon>Trichinellida</taxon>
        <taxon>Trichinellidae</taxon>
        <taxon>Trichinella</taxon>
    </lineage>
</organism>
<evidence type="ECO:0000313" key="3">
    <source>
        <dbReference type="Proteomes" id="UP000054826"/>
    </source>
</evidence>
<sequence length="50" mass="5930">MNRRKAALVRPKASKKSFGHKLKRRRRKCYFLLFVPLPDELPFTTQRGGE</sequence>
<protein>
    <submittedName>
        <fullName evidence="2">Uncharacterized protein</fullName>
    </submittedName>
</protein>
<evidence type="ECO:0000256" key="1">
    <source>
        <dbReference type="SAM" id="MobiDB-lite"/>
    </source>
</evidence>